<sequence length="210" mass="21925">MPVDAKICGIRTPGALHAARMAGASHVGFVFFPKSPRNITLGEARGLSAAADGMMRVGLFVDADDDLLAAAAPMLDILQLHGGESPAHVQAVKSRHDRPIWKALGISTRADLRAAEAYRGAADMLLLDARPPEDSDRPGGCGVRFDWQLLKDARPDMPWGLAGGLTPENVAEAITATGAPLVDTSSGVEDAPGQKSAAKIAAFMEAVHSV</sequence>
<keyword evidence="6 7" id="KW-0413">Isomerase</keyword>
<evidence type="ECO:0000256" key="2">
    <source>
        <dbReference type="ARBA" id="ARBA00022272"/>
    </source>
</evidence>
<evidence type="ECO:0000313" key="9">
    <source>
        <dbReference type="EMBL" id="MBV7257560.1"/>
    </source>
</evidence>
<evidence type="ECO:0000259" key="8">
    <source>
        <dbReference type="Pfam" id="PF00697"/>
    </source>
</evidence>
<reference evidence="9 10" key="1">
    <citation type="submission" date="2021-04" db="EMBL/GenBank/DDBJ databases">
        <authorList>
            <person name="Pira H."/>
            <person name="Risdian C."/>
            <person name="Wink J."/>
        </authorList>
    </citation>
    <scope>NUCLEOTIDE SEQUENCE [LARGE SCALE GENOMIC DNA]</scope>
    <source>
        <strain evidence="9 10">WHA3</strain>
    </source>
</reference>
<name>A0ABS6SGP3_9SPHN</name>
<evidence type="ECO:0000256" key="7">
    <source>
        <dbReference type="HAMAP-Rule" id="MF_00135"/>
    </source>
</evidence>
<keyword evidence="3 7" id="KW-0028">Amino-acid biosynthesis</keyword>
<evidence type="ECO:0000256" key="1">
    <source>
        <dbReference type="ARBA" id="ARBA00001164"/>
    </source>
</evidence>
<dbReference type="EMBL" id="JAGSPA010000004">
    <property type="protein sequence ID" value="MBV7257560.1"/>
    <property type="molecule type" value="Genomic_DNA"/>
</dbReference>
<evidence type="ECO:0000256" key="6">
    <source>
        <dbReference type="ARBA" id="ARBA00023235"/>
    </source>
</evidence>
<dbReference type="CDD" id="cd00405">
    <property type="entry name" value="PRAI"/>
    <property type="match status" value="1"/>
</dbReference>
<dbReference type="Pfam" id="PF00697">
    <property type="entry name" value="PRAI"/>
    <property type="match status" value="1"/>
</dbReference>
<comment type="catalytic activity">
    <reaction evidence="1 7">
        <text>N-(5-phospho-beta-D-ribosyl)anthranilate = 1-(2-carboxyphenylamino)-1-deoxy-D-ribulose 5-phosphate</text>
        <dbReference type="Rhea" id="RHEA:21540"/>
        <dbReference type="ChEBI" id="CHEBI:18277"/>
        <dbReference type="ChEBI" id="CHEBI:58613"/>
        <dbReference type="EC" id="5.3.1.24"/>
    </reaction>
</comment>
<dbReference type="EC" id="5.3.1.24" evidence="7"/>
<evidence type="ECO:0000256" key="3">
    <source>
        <dbReference type="ARBA" id="ARBA00022605"/>
    </source>
</evidence>
<evidence type="ECO:0000256" key="5">
    <source>
        <dbReference type="ARBA" id="ARBA00023141"/>
    </source>
</evidence>
<dbReference type="PANTHER" id="PTHR42894:SF1">
    <property type="entry name" value="N-(5'-PHOSPHORIBOSYL)ANTHRANILATE ISOMERASE"/>
    <property type="match status" value="1"/>
</dbReference>
<keyword evidence="10" id="KW-1185">Reference proteome</keyword>
<evidence type="ECO:0000256" key="4">
    <source>
        <dbReference type="ARBA" id="ARBA00022822"/>
    </source>
</evidence>
<keyword evidence="4 7" id="KW-0822">Tryptophan biosynthesis</keyword>
<dbReference type="InterPro" id="IPR001240">
    <property type="entry name" value="PRAI_dom"/>
</dbReference>
<comment type="caution">
    <text evidence="9">The sequence shown here is derived from an EMBL/GenBank/DDBJ whole genome shotgun (WGS) entry which is preliminary data.</text>
</comment>
<organism evidence="9 10">
    <name type="scientific">Pacificimonas pallii</name>
    <dbReference type="NCBI Taxonomy" id="2827236"/>
    <lineage>
        <taxon>Bacteria</taxon>
        <taxon>Pseudomonadati</taxon>
        <taxon>Pseudomonadota</taxon>
        <taxon>Alphaproteobacteria</taxon>
        <taxon>Sphingomonadales</taxon>
        <taxon>Sphingosinicellaceae</taxon>
        <taxon>Pacificimonas</taxon>
    </lineage>
</organism>
<dbReference type="RefSeq" id="WP_218446403.1">
    <property type="nucleotide sequence ID" value="NZ_JAGSPA010000004.1"/>
</dbReference>
<gene>
    <name evidence="7" type="primary">trpF</name>
    <name evidence="9" type="ORF">KCG44_12270</name>
</gene>
<comment type="pathway">
    <text evidence="7">Amino-acid biosynthesis; L-tryptophan biosynthesis; L-tryptophan from chorismate: step 3/5.</text>
</comment>
<dbReference type="GO" id="GO:0004640">
    <property type="term" value="F:phosphoribosylanthranilate isomerase activity"/>
    <property type="evidence" value="ECO:0007669"/>
    <property type="project" value="UniProtKB-EC"/>
</dbReference>
<dbReference type="HAMAP" id="MF_00135">
    <property type="entry name" value="PRAI"/>
    <property type="match status" value="1"/>
</dbReference>
<comment type="similarity">
    <text evidence="7">Belongs to the TrpF family.</text>
</comment>
<dbReference type="PANTHER" id="PTHR42894">
    <property type="entry name" value="N-(5'-PHOSPHORIBOSYL)ANTHRANILATE ISOMERASE"/>
    <property type="match status" value="1"/>
</dbReference>
<proteinExistence type="inferred from homology"/>
<feature type="domain" description="N-(5'phosphoribosyl) anthranilate isomerase (PRAI)" evidence="8">
    <location>
        <begin position="5"/>
        <end position="205"/>
    </location>
</feature>
<keyword evidence="5 7" id="KW-0057">Aromatic amino acid biosynthesis</keyword>
<dbReference type="NCBIfam" id="NF002295">
    <property type="entry name" value="PRK01222.1-1"/>
    <property type="match status" value="1"/>
</dbReference>
<dbReference type="InterPro" id="IPR044643">
    <property type="entry name" value="TrpF_fam"/>
</dbReference>
<protein>
    <recommendedName>
        <fullName evidence="2 7">N-(5'-phosphoribosyl)anthranilate isomerase</fullName>
        <shortName evidence="7">PRAI</shortName>
        <ecNumber evidence="7">5.3.1.24</ecNumber>
    </recommendedName>
</protein>
<dbReference type="Proteomes" id="UP000722336">
    <property type="component" value="Unassembled WGS sequence"/>
</dbReference>
<evidence type="ECO:0000313" key="10">
    <source>
        <dbReference type="Proteomes" id="UP000722336"/>
    </source>
</evidence>
<accession>A0ABS6SGP3</accession>